<evidence type="ECO:0000256" key="6">
    <source>
        <dbReference type="ARBA" id="ARBA00022984"/>
    </source>
</evidence>
<sequence>MKKIMFTGGGSAGHVTANLALIPYFRQENWSIHYIGSVSGIERKLIEELPDVRYWPISTGKLRRYLDWNNVKDPFKVVGGLLQAYRIIRKEKPNVVFSKGGFVSVPVVIGAWLNRVPVLIHESDMTPGLANRIALPFASGICTTFPETTKSTTPGKSRYIGPVIRDELLQGKAERGRELCGFRRDKPVLLIMGGSLGARRINEAIRKQLSPLTSRFQIVHLCGKGGVETKLESNNYRQFEYVNDELPHLLASADMVISRAGSNSIFEFLALRKPMLLIPLTKGQSRGDQILNAESFRKLGYAEVLPEEQLTPDSLLERTMDLYGNRERYKETMKAFDPGNGIKQIRDWITTIMK</sequence>
<dbReference type="InterPro" id="IPR007235">
    <property type="entry name" value="Glyco_trans_28_C"/>
</dbReference>
<dbReference type="GO" id="GO:0050511">
    <property type="term" value="F:undecaprenyldiphospho-muramoylpentapeptide beta-N-acetylglucosaminyltransferase activity"/>
    <property type="evidence" value="ECO:0007669"/>
    <property type="project" value="UniProtKB-UniRule"/>
</dbReference>
<dbReference type="HAMAP" id="MF_00033">
    <property type="entry name" value="MurG"/>
    <property type="match status" value="1"/>
</dbReference>
<dbReference type="InterPro" id="IPR004276">
    <property type="entry name" value="GlycoTrans_28_N"/>
</dbReference>
<evidence type="ECO:0000256" key="9">
    <source>
        <dbReference type="ARBA" id="ARBA00023316"/>
    </source>
</evidence>
<dbReference type="CDD" id="cd03785">
    <property type="entry name" value="GT28_MurG"/>
    <property type="match status" value="1"/>
</dbReference>
<dbReference type="PANTHER" id="PTHR21015">
    <property type="entry name" value="UDP-N-ACETYLGLUCOSAMINE--N-ACETYLMURAMYL-(PENTAPEPTIDE) PYROPHOSPHORYL-UNDECAPRENOL N-ACETYLGLUCOSAMINE TRANSFERASE 1"/>
    <property type="match status" value="1"/>
</dbReference>
<comment type="caution">
    <text evidence="10">Lacks conserved residue(s) required for the propagation of feature annotation.</text>
</comment>
<evidence type="ECO:0000313" key="14">
    <source>
        <dbReference type="Proteomes" id="UP000245202"/>
    </source>
</evidence>
<keyword evidence="3 10" id="KW-0328">Glycosyltransferase</keyword>
<dbReference type="SUPFAM" id="SSF53756">
    <property type="entry name" value="UDP-Glycosyltransferase/glycogen phosphorylase"/>
    <property type="match status" value="1"/>
</dbReference>
<evidence type="ECO:0000256" key="5">
    <source>
        <dbReference type="ARBA" id="ARBA00022960"/>
    </source>
</evidence>
<dbReference type="PANTHER" id="PTHR21015:SF27">
    <property type="entry name" value="UDP-N-ACETYLGLUCOSAMINE--N-ACETYLMURAMYL-(PENTAPEPTIDE) PYROPHOSPHORYL-UNDECAPRENOL N-ACETYLGLUCOSAMINE TRANSFERASE"/>
    <property type="match status" value="1"/>
</dbReference>
<keyword evidence="9 10" id="KW-0961">Cell wall biogenesis/degradation</keyword>
<dbReference type="GO" id="GO:0051991">
    <property type="term" value="F:UDP-N-acetyl-D-glucosamine:N-acetylmuramoyl-L-alanyl-D-glutamyl-meso-2,6-diaminopimelyl-D-alanyl-D-alanine-diphosphoundecaprenol 4-beta-N-acetylglucosaminlytransferase activity"/>
    <property type="evidence" value="ECO:0007669"/>
    <property type="project" value="RHEA"/>
</dbReference>
<dbReference type="GO" id="GO:0051301">
    <property type="term" value="P:cell division"/>
    <property type="evidence" value="ECO:0007669"/>
    <property type="project" value="UniProtKB-KW"/>
</dbReference>
<comment type="pathway">
    <text evidence="10">Cell wall biogenesis; peptidoglycan biosynthesis.</text>
</comment>
<keyword evidence="5 10" id="KW-0133">Cell shape</keyword>
<keyword evidence="6 10" id="KW-0573">Peptidoglycan synthesis</keyword>
<comment type="similarity">
    <text evidence="10">Belongs to the glycosyltransferase 28 family. MurG subfamily.</text>
</comment>
<dbReference type="Gene3D" id="3.40.50.2000">
    <property type="entry name" value="Glycogen Phosphorylase B"/>
    <property type="match status" value="2"/>
</dbReference>
<dbReference type="EC" id="2.4.1.227" evidence="10"/>
<organism evidence="13 14">
    <name type="scientific">Paenibacillus agaridevorans</name>
    <dbReference type="NCBI Taxonomy" id="171404"/>
    <lineage>
        <taxon>Bacteria</taxon>
        <taxon>Bacillati</taxon>
        <taxon>Bacillota</taxon>
        <taxon>Bacilli</taxon>
        <taxon>Bacillales</taxon>
        <taxon>Paenibacillaceae</taxon>
        <taxon>Paenibacillus</taxon>
    </lineage>
</organism>
<evidence type="ECO:0000256" key="4">
    <source>
        <dbReference type="ARBA" id="ARBA00022679"/>
    </source>
</evidence>
<dbReference type="GO" id="GO:0009252">
    <property type="term" value="P:peptidoglycan biosynthetic process"/>
    <property type="evidence" value="ECO:0007669"/>
    <property type="project" value="UniProtKB-UniRule"/>
</dbReference>
<dbReference type="AlphaFoldDB" id="A0A2R5EKP4"/>
<dbReference type="GO" id="GO:0005886">
    <property type="term" value="C:plasma membrane"/>
    <property type="evidence" value="ECO:0007669"/>
    <property type="project" value="UniProtKB-SubCell"/>
</dbReference>
<evidence type="ECO:0000259" key="12">
    <source>
        <dbReference type="Pfam" id="PF04101"/>
    </source>
</evidence>
<feature type="binding site" evidence="10">
    <location>
        <position position="165"/>
    </location>
    <ligand>
        <name>UDP-N-acetyl-alpha-D-glucosamine</name>
        <dbReference type="ChEBI" id="CHEBI:57705"/>
    </ligand>
</feature>
<reference evidence="13 14" key="1">
    <citation type="submission" date="2017-08" db="EMBL/GenBank/DDBJ databases">
        <title>Substantial Increase in Enzyme Production by Combined Drug-Resistance Mutations in Paenibacillus agaridevorans.</title>
        <authorList>
            <person name="Tanaka Y."/>
            <person name="Funane K."/>
            <person name="Hosaka T."/>
            <person name="Shiwa Y."/>
            <person name="Fujita N."/>
            <person name="Miyazaki T."/>
            <person name="Yoshikawa H."/>
            <person name="Murakami K."/>
            <person name="Kasahara K."/>
            <person name="Inaoka T."/>
            <person name="Hiraga Y."/>
            <person name="Ochi K."/>
        </authorList>
    </citation>
    <scope>NUCLEOTIDE SEQUENCE [LARGE SCALE GENOMIC DNA]</scope>
    <source>
        <strain evidence="13 14">T-3040</strain>
    </source>
</reference>
<proteinExistence type="inferred from homology"/>
<feature type="domain" description="Glycosyl transferase family 28 C-terminal" evidence="12">
    <location>
        <begin position="188"/>
        <end position="336"/>
    </location>
</feature>
<evidence type="ECO:0000256" key="7">
    <source>
        <dbReference type="ARBA" id="ARBA00023136"/>
    </source>
</evidence>
<evidence type="ECO:0000259" key="11">
    <source>
        <dbReference type="Pfam" id="PF03033"/>
    </source>
</evidence>
<evidence type="ECO:0000256" key="1">
    <source>
        <dbReference type="ARBA" id="ARBA00022475"/>
    </source>
</evidence>
<dbReference type="GO" id="GO:0071555">
    <property type="term" value="P:cell wall organization"/>
    <property type="evidence" value="ECO:0007669"/>
    <property type="project" value="UniProtKB-KW"/>
</dbReference>
<evidence type="ECO:0000313" key="13">
    <source>
        <dbReference type="EMBL" id="GBG06665.1"/>
    </source>
</evidence>
<dbReference type="GO" id="GO:0008360">
    <property type="term" value="P:regulation of cell shape"/>
    <property type="evidence" value="ECO:0007669"/>
    <property type="project" value="UniProtKB-KW"/>
</dbReference>
<dbReference type="InterPro" id="IPR006009">
    <property type="entry name" value="GlcNAc_MurG"/>
</dbReference>
<comment type="subcellular location">
    <subcellularLocation>
        <location evidence="10">Cell membrane</location>
        <topology evidence="10">Peripheral membrane protein</topology>
        <orientation evidence="10">Cytoplasmic side</orientation>
    </subcellularLocation>
</comment>
<keyword evidence="1 10" id="KW-1003">Cell membrane</keyword>
<gene>
    <name evidence="10" type="primary">murG</name>
    <name evidence="13" type="ORF">PAT3040_01195</name>
</gene>
<keyword evidence="14" id="KW-1185">Reference proteome</keyword>
<dbReference type="UniPathway" id="UPA00219"/>
<dbReference type="RefSeq" id="WP_108991885.1">
    <property type="nucleotide sequence ID" value="NZ_BDQX01000054.1"/>
</dbReference>
<keyword evidence="4 10" id="KW-0808">Transferase</keyword>
<protein>
    <recommendedName>
        <fullName evidence="10">UDP-N-acetylglucosamine--N-acetylmuramyl-(pentapeptide) pyrophosphoryl-undecaprenol N-acetylglucosamine transferase</fullName>
        <ecNumber evidence="10">2.4.1.227</ecNumber>
    </recommendedName>
    <alternativeName>
        <fullName evidence="10">Undecaprenyl-PP-MurNAc-pentapeptide-UDPGlcNAc GlcNAc transferase</fullName>
    </alternativeName>
</protein>
<name>A0A2R5EKP4_9BACL</name>
<feature type="binding site" evidence="10">
    <location>
        <position position="195"/>
    </location>
    <ligand>
        <name>UDP-N-acetyl-alpha-D-glucosamine</name>
        <dbReference type="ChEBI" id="CHEBI:57705"/>
    </ligand>
</feature>
<dbReference type="Proteomes" id="UP000245202">
    <property type="component" value="Unassembled WGS sequence"/>
</dbReference>
<keyword evidence="7 10" id="KW-0472">Membrane</keyword>
<comment type="catalytic activity">
    <reaction evidence="10">
        <text>di-trans,octa-cis-undecaprenyl diphospho-N-acetyl-alpha-D-muramoyl-L-alanyl-D-glutamyl-meso-2,6-diaminopimeloyl-D-alanyl-D-alanine + UDP-N-acetyl-alpha-D-glucosamine = di-trans,octa-cis-undecaprenyl diphospho-[N-acetyl-alpha-D-glucosaminyl-(1-&gt;4)]-N-acetyl-alpha-D-muramoyl-L-alanyl-D-glutamyl-meso-2,6-diaminopimeloyl-D-alanyl-D-alanine + UDP + H(+)</text>
        <dbReference type="Rhea" id="RHEA:31227"/>
        <dbReference type="ChEBI" id="CHEBI:15378"/>
        <dbReference type="ChEBI" id="CHEBI:57705"/>
        <dbReference type="ChEBI" id="CHEBI:58223"/>
        <dbReference type="ChEBI" id="CHEBI:61387"/>
        <dbReference type="ChEBI" id="CHEBI:61388"/>
        <dbReference type="EC" id="2.4.1.227"/>
    </reaction>
</comment>
<evidence type="ECO:0000256" key="3">
    <source>
        <dbReference type="ARBA" id="ARBA00022676"/>
    </source>
</evidence>
<dbReference type="NCBIfam" id="NF009102">
    <property type="entry name" value="PRK12446.1"/>
    <property type="match status" value="1"/>
</dbReference>
<feature type="binding site" evidence="10">
    <location>
        <position position="289"/>
    </location>
    <ligand>
        <name>UDP-N-acetyl-alpha-D-glucosamine</name>
        <dbReference type="ChEBI" id="CHEBI:57705"/>
    </ligand>
</feature>
<comment type="function">
    <text evidence="10">Cell wall formation. Catalyzes the transfer of a GlcNAc subunit on undecaprenyl-pyrophosphoryl-MurNAc-pentapeptide (lipid intermediate I) to form undecaprenyl-pyrophosphoryl-MurNAc-(pentapeptide)GlcNAc (lipid intermediate II).</text>
</comment>
<accession>A0A2R5EKP4</accession>
<evidence type="ECO:0000256" key="2">
    <source>
        <dbReference type="ARBA" id="ARBA00022618"/>
    </source>
</evidence>
<keyword evidence="8 10" id="KW-0131">Cell cycle</keyword>
<dbReference type="EMBL" id="BDQX01000054">
    <property type="protein sequence ID" value="GBG06665.1"/>
    <property type="molecule type" value="Genomic_DNA"/>
</dbReference>
<feature type="domain" description="Glycosyltransferase family 28 N-terminal" evidence="11">
    <location>
        <begin position="4"/>
        <end position="141"/>
    </location>
</feature>
<dbReference type="Pfam" id="PF04101">
    <property type="entry name" value="Glyco_tran_28_C"/>
    <property type="match status" value="1"/>
</dbReference>
<comment type="caution">
    <text evidence="13">The sequence shown here is derived from an EMBL/GenBank/DDBJ whole genome shotgun (WGS) entry which is preliminary data.</text>
</comment>
<keyword evidence="2 10" id="KW-0132">Cell division</keyword>
<evidence type="ECO:0000256" key="8">
    <source>
        <dbReference type="ARBA" id="ARBA00023306"/>
    </source>
</evidence>
<evidence type="ECO:0000256" key="10">
    <source>
        <dbReference type="HAMAP-Rule" id="MF_00033"/>
    </source>
</evidence>
<feature type="binding site" evidence="10">
    <location>
        <begin position="11"/>
        <end position="13"/>
    </location>
    <ligand>
        <name>UDP-N-acetyl-alpha-D-glucosamine</name>
        <dbReference type="ChEBI" id="CHEBI:57705"/>
    </ligand>
</feature>
<dbReference type="GO" id="GO:0005975">
    <property type="term" value="P:carbohydrate metabolic process"/>
    <property type="evidence" value="ECO:0007669"/>
    <property type="project" value="InterPro"/>
</dbReference>
<dbReference type="Pfam" id="PF03033">
    <property type="entry name" value="Glyco_transf_28"/>
    <property type="match status" value="1"/>
</dbReference>